<feature type="domain" description="PPM-type phosphatase" evidence="1">
    <location>
        <begin position="5"/>
        <end position="219"/>
    </location>
</feature>
<sequence>MQSQEYIYQSVKGVGKSENQDNSLIIEERDFNLFAVFDGVSSAVNSKKGTDLAKEYITSHYRKFVNEDAVDLCRLMYSCNEYMLASNIPSVYTTYCIAVIYKDGSGHSYFSTMGDTRLYIITNQYINQVSKDDTIHPNSNTIMKCLGMNYLDSKDFTQDYFIRENQFVLLCSDGFYSFLEGDRMTFFDYFNRKTLKSIQININSCIKNNLDDSTYIFIR</sequence>
<organism evidence="2 3">
    <name type="scientific">Rudanella paleaurantiibacter</name>
    <dbReference type="NCBI Taxonomy" id="2614655"/>
    <lineage>
        <taxon>Bacteria</taxon>
        <taxon>Pseudomonadati</taxon>
        <taxon>Bacteroidota</taxon>
        <taxon>Cytophagia</taxon>
        <taxon>Cytophagales</taxon>
        <taxon>Cytophagaceae</taxon>
        <taxon>Rudanella</taxon>
    </lineage>
</organism>
<keyword evidence="3" id="KW-1185">Reference proteome</keyword>
<evidence type="ECO:0000313" key="2">
    <source>
        <dbReference type="EMBL" id="KAB7731818.1"/>
    </source>
</evidence>
<dbReference type="Gene3D" id="3.60.40.10">
    <property type="entry name" value="PPM-type phosphatase domain"/>
    <property type="match status" value="1"/>
</dbReference>
<dbReference type="SUPFAM" id="SSF81606">
    <property type="entry name" value="PP2C-like"/>
    <property type="match status" value="1"/>
</dbReference>
<dbReference type="AlphaFoldDB" id="A0A7J5U2E8"/>
<dbReference type="SMART" id="SM00332">
    <property type="entry name" value="PP2Cc"/>
    <property type="match status" value="1"/>
</dbReference>
<evidence type="ECO:0000259" key="1">
    <source>
        <dbReference type="PROSITE" id="PS51746"/>
    </source>
</evidence>
<gene>
    <name evidence="2" type="ORF">F5984_06215</name>
</gene>
<dbReference type="PROSITE" id="PS51746">
    <property type="entry name" value="PPM_2"/>
    <property type="match status" value="1"/>
</dbReference>
<dbReference type="Proteomes" id="UP000488299">
    <property type="component" value="Unassembled WGS sequence"/>
</dbReference>
<dbReference type="EMBL" id="WELI01000002">
    <property type="protein sequence ID" value="KAB7731818.1"/>
    <property type="molecule type" value="Genomic_DNA"/>
</dbReference>
<reference evidence="2 3" key="1">
    <citation type="submission" date="2019-10" db="EMBL/GenBank/DDBJ databases">
        <title>Rudanella paleaurantiibacter sp. nov., isolated from sludge.</title>
        <authorList>
            <person name="Xu S.Q."/>
        </authorList>
    </citation>
    <scope>NUCLEOTIDE SEQUENCE [LARGE SCALE GENOMIC DNA]</scope>
    <source>
        <strain evidence="2 3">HX-22-17</strain>
    </source>
</reference>
<protein>
    <recommendedName>
        <fullName evidence="1">PPM-type phosphatase domain-containing protein</fullName>
    </recommendedName>
</protein>
<accession>A0A7J5U2E8</accession>
<dbReference type="Pfam" id="PF13672">
    <property type="entry name" value="PP2C_2"/>
    <property type="match status" value="1"/>
</dbReference>
<dbReference type="RefSeq" id="WP_152123410.1">
    <property type="nucleotide sequence ID" value="NZ_WELI01000002.1"/>
</dbReference>
<proteinExistence type="predicted"/>
<name>A0A7J5U2E8_9BACT</name>
<dbReference type="InterPro" id="IPR036457">
    <property type="entry name" value="PPM-type-like_dom_sf"/>
</dbReference>
<dbReference type="InterPro" id="IPR001932">
    <property type="entry name" value="PPM-type_phosphatase-like_dom"/>
</dbReference>
<comment type="caution">
    <text evidence="2">The sequence shown here is derived from an EMBL/GenBank/DDBJ whole genome shotgun (WGS) entry which is preliminary data.</text>
</comment>
<evidence type="ECO:0000313" key="3">
    <source>
        <dbReference type="Proteomes" id="UP000488299"/>
    </source>
</evidence>